<dbReference type="Gene3D" id="2.30.30.940">
    <property type="match status" value="1"/>
</dbReference>
<evidence type="ECO:0000313" key="2">
    <source>
        <dbReference type="Proteomes" id="UP000510686"/>
    </source>
</evidence>
<keyword evidence="1" id="KW-0347">Helicase</keyword>
<dbReference type="CDD" id="cd18809">
    <property type="entry name" value="SF1_C_RecD"/>
    <property type="match status" value="1"/>
</dbReference>
<dbReference type="OrthoDB" id="4939013at2759"/>
<keyword evidence="1" id="KW-0378">Hydrolase</keyword>
<accession>A0A7D5UZM9</accession>
<dbReference type="AlphaFoldDB" id="A0A7D5UZM9"/>
<dbReference type="InterPro" id="IPR051055">
    <property type="entry name" value="PIF1_helicase"/>
</dbReference>
<dbReference type="KEGG" id="mbrn:26246713"/>
<proteinExistence type="predicted"/>
<reference evidence="1 2" key="1">
    <citation type="submission" date="2020-07" db="EMBL/GenBank/DDBJ databases">
        <title>Telomere length de novo assembly of all 7 chromosomes of the fungus, Metarhizium brunneum, using a novel assembly pipeline.</title>
        <authorList>
            <person name="Saud z."/>
            <person name="Kortsinoglou A."/>
            <person name="Kouvelis V.N."/>
            <person name="Butt T.M."/>
        </authorList>
    </citation>
    <scope>NUCLEOTIDE SEQUENCE [LARGE SCALE GENOMIC DNA]</scope>
    <source>
        <strain evidence="1 2">4556</strain>
    </source>
</reference>
<keyword evidence="1" id="KW-0547">Nucleotide-binding</keyword>
<dbReference type="GeneID" id="26246713"/>
<dbReference type="Proteomes" id="UP000510686">
    <property type="component" value="Chromosome 4"/>
</dbReference>
<dbReference type="GO" id="GO:0004386">
    <property type="term" value="F:helicase activity"/>
    <property type="evidence" value="ECO:0007669"/>
    <property type="project" value="UniProtKB-KW"/>
</dbReference>
<dbReference type="PANTHER" id="PTHR47642">
    <property type="entry name" value="ATP-DEPENDENT DNA HELICASE"/>
    <property type="match status" value="1"/>
</dbReference>
<dbReference type="SUPFAM" id="SSF52540">
    <property type="entry name" value="P-loop containing nucleoside triphosphate hydrolases"/>
    <property type="match status" value="1"/>
</dbReference>
<dbReference type="RefSeq" id="XP_014540606.1">
    <property type="nucleotide sequence ID" value="XM_014685120.1"/>
</dbReference>
<keyword evidence="1" id="KW-0067">ATP-binding</keyword>
<evidence type="ECO:0000313" key="1">
    <source>
        <dbReference type="EMBL" id="QLI70895.1"/>
    </source>
</evidence>
<dbReference type="EMBL" id="CP058935">
    <property type="protein sequence ID" value="QLI70895.1"/>
    <property type="molecule type" value="Genomic_DNA"/>
</dbReference>
<dbReference type="Gene3D" id="3.40.50.300">
    <property type="entry name" value="P-loop containing nucleotide triphosphate hydrolases"/>
    <property type="match status" value="2"/>
</dbReference>
<sequence>MYAGINIFVCGDFHQLPPIGATVMYSNLLNARNADFLAGQQAYRALDTTVRLTQLMRQDGDDEETLQFRRALEELRVYQVSQQSWQLLNTRVQNELTHNEVESFKDALRLYFRREEAHVHNHQRLRDCKQPILRIKSTHTGQGAEGANDNEADGLDPHLCICLGARVMLTENIWVENGLVNGSMGTVRDIVWREGQDATKDMPTAIMVEVDDYEGPKFPGTDYIPIFPVTRRFEYKKRDCSRTNFPLRPAYAITVHKAQGLTLKQVVLNLERKDHAPGLSYIAIS</sequence>
<name>A0A7D5UZM9_9HYPO</name>
<organism evidence="1 2">
    <name type="scientific">Metarhizium brunneum</name>
    <dbReference type="NCBI Taxonomy" id="500148"/>
    <lineage>
        <taxon>Eukaryota</taxon>
        <taxon>Fungi</taxon>
        <taxon>Dikarya</taxon>
        <taxon>Ascomycota</taxon>
        <taxon>Pezizomycotina</taxon>
        <taxon>Sordariomycetes</taxon>
        <taxon>Hypocreomycetidae</taxon>
        <taxon>Hypocreales</taxon>
        <taxon>Clavicipitaceae</taxon>
        <taxon>Metarhizium</taxon>
    </lineage>
</organism>
<protein>
    <submittedName>
        <fullName evidence="1">ATP-dependent DNA helicase PIF1</fullName>
    </submittedName>
</protein>
<dbReference type="InterPro" id="IPR027417">
    <property type="entry name" value="P-loop_NTPase"/>
</dbReference>
<keyword evidence="2" id="KW-1185">Reference proteome</keyword>
<gene>
    <name evidence="1" type="primary">pif1_0</name>
    <name evidence="1" type="ORF">G6M90_00g068550</name>
</gene>